<organism evidence="1 2">
    <name type="scientific">Dreissena polymorpha</name>
    <name type="common">Zebra mussel</name>
    <name type="synonym">Mytilus polymorpha</name>
    <dbReference type="NCBI Taxonomy" id="45954"/>
    <lineage>
        <taxon>Eukaryota</taxon>
        <taxon>Metazoa</taxon>
        <taxon>Spiralia</taxon>
        <taxon>Lophotrochozoa</taxon>
        <taxon>Mollusca</taxon>
        <taxon>Bivalvia</taxon>
        <taxon>Autobranchia</taxon>
        <taxon>Heteroconchia</taxon>
        <taxon>Euheterodonta</taxon>
        <taxon>Imparidentia</taxon>
        <taxon>Neoheterodontei</taxon>
        <taxon>Myida</taxon>
        <taxon>Dreissenoidea</taxon>
        <taxon>Dreissenidae</taxon>
        <taxon>Dreissena</taxon>
    </lineage>
</organism>
<dbReference type="Proteomes" id="UP000828390">
    <property type="component" value="Unassembled WGS sequence"/>
</dbReference>
<accession>A0A9D4F462</accession>
<name>A0A9D4F462_DREPO</name>
<evidence type="ECO:0000313" key="1">
    <source>
        <dbReference type="EMBL" id="KAH3792024.1"/>
    </source>
</evidence>
<evidence type="ECO:0000313" key="2">
    <source>
        <dbReference type="Proteomes" id="UP000828390"/>
    </source>
</evidence>
<proteinExistence type="predicted"/>
<reference evidence="1" key="1">
    <citation type="journal article" date="2019" name="bioRxiv">
        <title>The Genome of the Zebra Mussel, Dreissena polymorpha: A Resource for Invasive Species Research.</title>
        <authorList>
            <person name="McCartney M.A."/>
            <person name="Auch B."/>
            <person name="Kono T."/>
            <person name="Mallez S."/>
            <person name="Zhang Y."/>
            <person name="Obille A."/>
            <person name="Becker A."/>
            <person name="Abrahante J.E."/>
            <person name="Garbe J."/>
            <person name="Badalamenti J.P."/>
            <person name="Herman A."/>
            <person name="Mangelson H."/>
            <person name="Liachko I."/>
            <person name="Sullivan S."/>
            <person name="Sone E.D."/>
            <person name="Koren S."/>
            <person name="Silverstein K.A.T."/>
            <person name="Beckman K.B."/>
            <person name="Gohl D.M."/>
        </authorList>
    </citation>
    <scope>NUCLEOTIDE SEQUENCE</scope>
    <source>
        <strain evidence="1">Duluth1</strain>
        <tissue evidence="1">Whole animal</tissue>
    </source>
</reference>
<keyword evidence="2" id="KW-1185">Reference proteome</keyword>
<dbReference type="EMBL" id="JAIWYP010000007">
    <property type="protein sequence ID" value="KAH3792024.1"/>
    <property type="molecule type" value="Genomic_DNA"/>
</dbReference>
<gene>
    <name evidence="1" type="ORF">DPMN_145513</name>
</gene>
<comment type="caution">
    <text evidence="1">The sequence shown here is derived from an EMBL/GenBank/DDBJ whole genome shotgun (WGS) entry which is preliminary data.</text>
</comment>
<protein>
    <submittedName>
        <fullName evidence="1">Uncharacterized protein</fullName>
    </submittedName>
</protein>
<reference evidence="1" key="2">
    <citation type="submission" date="2020-11" db="EMBL/GenBank/DDBJ databases">
        <authorList>
            <person name="McCartney M.A."/>
            <person name="Auch B."/>
            <person name="Kono T."/>
            <person name="Mallez S."/>
            <person name="Becker A."/>
            <person name="Gohl D.M."/>
            <person name="Silverstein K.A.T."/>
            <person name="Koren S."/>
            <person name="Bechman K.B."/>
            <person name="Herman A."/>
            <person name="Abrahante J.E."/>
            <person name="Garbe J."/>
        </authorList>
    </citation>
    <scope>NUCLEOTIDE SEQUENCE</scope>
    <source>
        <strain evidence="1">Duluth1</strain>
        <tissue evidence="1">Whole animal</tissue>
    </source>
</reference>
<sequence length="125" mass="14369">MRAAIRNDQINKHEKQYNNIRGQTITELHGHRTQPSADSCGENEGIRITGYRKGMDWASHVTSTHDPVSNSVEFHEDKTRDVASRMFTRQNVDDERRKTDKGYSEKLTMSTTVVKSSNWEFGVLL</sequence>
<dbReference type="AlphaFoldDB" id="A0A9D4F462"/>